<gene>
    <name evidence="3" type="ORF">BRCON_1615</name>
</gene>
<dbReference type="GO" id="GO:0009254">
    <property type="term" value="P:peptidoglycan turnover"/>
    <property type="evidence" value="ECO:0007669"/>
    <property type="project" value="InterPro"/>
</dbReference>
<evidence type="ECO:0000313" key="3">
    <source>
        <dbReference type="EMBL" id="AXA36392.1"/>
    </source>
</evidence>
<dbReference type="InterPro" id="IPR036908">
    <property type="entry name" value="RlpA-like_sf"/>
</dbReference>
<evidence type="ECO:0000259" key="2">
    <source>
        <dbReference type="Pfam" id="PF06725"/>
    </source>
</evidence>
<dbReference type="PANTHER" id="PTHR39160:SF4">
    <property type="entry name" value="RESUSCITATION-PROMOTING FACTOR RPFB"/>
    <property type="match status" value="1"/>
</dbReference>
<dbReference type="InterPro" id="IPR051933">
    <property type="entry name" value="Resuscitation_pf_RpfB"/>
</dbReference>
<dbReference type="Gene3D" id="2.40.40.10">
    <property type="entry name" value="RlpA-like domain"/>
    <property type="match status" value="1"/>
</dbReference>
<evidence type="ECO:0000313" key="4">
    <source>
        <dbReference type="Proteomes" id="UP000262583"/>
    </source>
</evidence>
<dbReference type="InterPro" id="IPR010611">
    <property type="entry name" value="3D_dom"/>
</dbReference>
<dbReference type="Pfam" id="PF06725">
    <property type="entry name" value="3D"/>
    <property type="match status" value="1"/>
</dbReference>
<dbReference type="Proteomes" id="UP000262583">
    <property type="component" value="Chromosome"/>
</dbReference>
<keyword evidence="1" id="KW-0732">Signal</keyword>
<proteinExistence type="predicted"/>
<protein>
    <submittedName>
        <fullName evidence="3">Cell wall-binding protein</fullName>
    </submittedName>
</protein>
<evidence type="ECO:0000256" key="1">
    <source>
        <dbReference type="ARBA" id="ARBA00022729"/>
    </source>
</evidence>
<dbReference type="SUPFAM" id="SSF50685">
    <property type="entry name" value="Barwin-like endoglucanases"/>
    <property type="match status" value="1"/>
</dbReference>
<dbReference type="PANTHER" id="PTHR39160">
    <property type="entry name" value="CELL WALL-BINDING PROTEIN YOCH"/>
    <property type="match status" value="1"/>
</dbReference>
<dbReference type="KEGG" id="schv:BRCON_1615"/>
<dbReference type="GO" id="GO:0019867">
    <property type="term" value="C:outer membrane"/>
    <property type="evidence" value="ECO:0007669"/>
    <property type="project" value="InterPro"/>
</dbReference>
<sequence length="166" mass="19033">MLVCALLPTGVFAEWRTMEVTAYCPCGKCNDYTRGSWRYLKLDVWNRYVSKGPDRGRRYTGRTASGDRLKTPRPGLFSRDSLEHPWKIPIRLVAFPVAGLRRYGTIAADTNYYPFGTKMYVPGWGWGVVSDRGGAIKGPDRLDIFVSSHRKANRWGRQVLDVWIER</sequence>
<dbReference type="AlphaFoldDB" id="A0A2Z4Y6Q7"/>
<feature type="domain" description="3D" evidence="2">
    <location>
        <begin position="105"/>
        <end position="164"/>
    </location>
</feature>
<organism evidence="3 4">
    <name type="scientific">Sumerlaea chitinivorans</name>
    <dbReference type="NCBI Taxonomy" id="2250252"/>
    <lineage>
        <taxon>Bacteria</taxon>
        <taxon>Candidatus Sumerlaeota</taxon>
        <taxon>Candidatus Sumerlaeia</taxon>
        <taxon>Candidatus Sumerlaeales</taxon>
        <taxon>Candidatus Sumerlaeaceae</taxon>
        <taxon>Candidatus Sumerlaea</taxon>
    </lineage>
</organism>
<accession>A0A2Z4Y6Q7</accession>
<name>A0A2Z4Y6Q7_SUMC1</name>
<reference evidence="3 4" key="1">
    <citation type="submission" date="2018-05" db="EMBL/GenBank/DDBJ databases">
        <title>A metagenomic window into the 2 km-deep terrestrial subsurface aquifer revealed taxonomically and functionally diverse microbial community comprising novel uncultured bacterial lineages.</title>
        <authorList>
            <person name="Kadnikov V.V."/>
            <person name="Mardanov A.V."/>
            <person name="Beletsky A.V."/>
            <person name="Banks D."/>
            <person name="Pimenov N.V."/>
            <person name="Frank Y.A."/>
            <person name="Karnachuk O.V."/>
            <person name="Ravin N.V."/>
        </authorList>
    </citation>
    <scope>NUCLEOTIDE SEQUENCE [LARGE SCALE GENOMIC DNA]</scope>
    <source>
        <strain evidence="3">BY</strain>
    </source>
</reference>
<dbReference type="GO" id="GO:0004553">
    <property type="term" value="F:hydrolase activity, hydrolyzing O-glycosyl compounds"/>
    <property type="evidence" value="ECO:0007669"/>
    <property type="project" value="InterPro"/>
</dbReference>
<dbReference type="EMBL" id="CP030759">
    <property type="protein sequence ID" value="AXA36392.1"/>
    <property type="molecule type" value="Genomic_DNA"/>
</dbReference>
<dbReference type="CDD" id="cd22786">
    <property type="entry name" value="DPBB_YuiC-like"/>
    <property type="match status" value="1"/>
</dbReference>